<comment type="caution">
    <text evidence="1">The sequence shown here is derived from an EMBL/GenBank/DDBJ whole genome shotgun (WGS) entry which is preliminary data.</text>
</comment>
<reference evidence="2" key="1">
    <citation type="journal article" date="2024" name="Front. Bioeng. Biotechnol.">
        <title>Genome-scale model development and genomic sequencing of the oleaginous clade Lipomyces.</title>
        <authorList>
            <person name="Czajka J.J."/>
            <person name="Han Y."/>
            <person name="Kim J."/>
            <person name="Mondo S.J."/>
            <person name="Hofstad B.A."/>
            <person name="Robles A."/>
            <person name="Haridas S."/>
            <person name="Riley R."/>
            <person name="LaButti K."/>
            <person name="Pangilinan J."/>
            <person name="Andreopoulos W."/>
            <person name="Lipzen A."/>
            <person name="Yan J."/>
            <person name="Wang M."/>
            <person name="Ng V."/>
            <person name="Grigoriev I.V."/>
            <person name="Spatafora J.W."/>
            <person name="Magnuson J.K."/>
            <person name="Baker S.E."/>
            <person name="Pomraning K.R."/>
        </authorList>
    </citation>
    <scope>NUCLEOTIDE SEQUENCE [LARGE SCALE GENOMIC DNA]</scope>
    <source>
        <strain evidence="2">CBS 10300</strain>
    </source>
</reference>
<proteinExistence type="predicted"/>
<dbReference type="Proteomes" id="UP001489719">
    <property type="component" value="Unassembled WGS sequence"/>
</dbReference>
<organism evidence="1 2">
    <name type="scientific">Lipomyces orientalis</name>
    <dbReference type="NCBI Taxonomy" id="1233043"/>
    <lineage>
        <taxon>Eukaryota</taxon>
        <taxon>Fungi</taxon>
        <taxon>Dikarya</taxon>
        <taxon>Ascomycota</taxon>
        <taxon>Saccharomycotina</taxon>
        <taxon>Lipomycetes</taxon>
        <taxon>Lipomycetales</taxon>
        <taxon>Lipomycetaceae</taxon>
        <taxon>Lipomyces</taxon>
    </lineage>
</organism>
<keyword evidence="2" id="KW-1185">Reference proteome</keyword>
<dbReference type="EMBL" id="MU970223">
    <property type="protein sequence ID" value="KAK9319138.1"/>
    <property type="molecule type" value="Genomic_DNA"/>
</dbReference>
<protein>
    <submittedName>
        <fullName evidence="1">Uncharacterized protein</fullName>
    </submittedName>
</protein>
<evidence type="ECO:0000313" key="1">
    <source>
        <dbReference type="EMBL" id="KAK9319138.1"/>
    </source>
</evidence>
<gene>
    <name evidence="1" type="ORF">V1517DRAFT_266818</name>
</gene>
<evidence type="ECO:0000313" key="2">
    <source>
        <dbReference type="Proteomes" id="UP001489719"/>
    </source>
</evidence>
<name>A0ACC3TD63_9ASCO</name>
<accession>A0ACC3TD63</accession>
<sequence length="165" mass="19038">MEFILRSTLILLAVAYCAAADRYVSKTELCLFRGHMQQSDFTYVWLEEKHNQNIVPFFYLHDIGISQFKTVKISLNEGSEKNALLYLYRNDQRADVNVAFVNYDKTAYHFSGGKKSDSDVWRVVGGQRIYIDLGSCAEPEYNWEFAVPSSKATVQGYAERFYDNP</sequence>